<accession>A0A6G1ZBM6</accession>
<dbReference type="AlphaFoldDB" id="A0A6G1ZBM6"/>
<dbReference type="Pfam" id="PF13481">
    <property type="entry name" value="AAA_25"/>
    <property type="match status" value="1"/>
</dbReference>
<proteinExistence type="predicted"/>
<sequence length="367" mass="41880">MNETSYTDMIKAELQQINSSGKQTTDNKHIIRGGELLQMEVEEVPMLFADLIPRIGLVAEVGASDTGKSMLYRQMAMSIVKGSDFLGFKYTGRFQNVIFVSTEDDMQATAFLLRKQNKTMKITIEQANRIRFVYDVDNVIEAIRNALTEEPADAVIIDAYSDVFTGKDSKDATQTRQFLNEYGKIAKDFGCCVAFLHHTGKRTEDLAPSKNNAVGSQSFEAKMRLMFEFRLDRERDDLRHLCIVKGNYIPAEAKKASYVLRMDENFCFSATGGRRPFELLAKDQPKEVLKEKKPADIDKNIHFAFLRKAAEHPITKTALNSPVCEEFGISDKTARKFVEYYINEKFLTKVESSKHEKYQFIAEQLQF</sequence>
<reference evidence="1" key="1">
    <citation type="journal article" date="2019" name="Nat. Med.">
        <title>A library of human gut bacterial isolates paired with longitudinal multiomics data enables mechanistic microbiome research.</title>
        <authorList>
            <person name="Poyet M."/>
            <person name="Groussin M."/>
            <person name="Gibbons S.M."/>
            <person name="Avila-Pacheco J."/>
            <person name="Jiang X."/>
            <person name="Kearney S.M."/>
            <person name="Perrotta A.R."/>
            <person name="Berdy B."/>
            <person name="Zhao S."/>
            <person name="Lieberman T.D."/>
            <person name="Swanson P.K."/>
            <person name="Smith M."/>
            <person name="Roesemann S."/>
            <person name="Alexander J.E."/>
            <person name="Rich S.A."/>
            <person name="Livny J."/>
            <person name="Vlamakis H."/>
            <person name="Clish C."/>
            <person name="Bullock K."/>
            <person name="Deik A."/>
            <person name="Scott J."/>
            <person name="Pierce K.A."/>
            <person name="Xavier R.J."/>
            <person name="Alm E.J."/>
        </authorList>
    </citation>
    <scope>NUCLEOTIDE SEQUENCE</scope>
    <source>
        <strain evidence="1">BIOML-A4</strain>
    </source>
</reference>
<protein>
    <submittedName>
        <fullName evidence="1">AAA family ATPase</fullName>
    </submittedName>
</protein>
<dbReference type="SUPFAM" id="SSF52540">
    <property type="entry name" value="P-loop containing nucleoside triphosphate hydrolases"/>
    <property type="match status" value="1"/>
</dbReference>
<organism evidence="1">
    <name type="scientific">Parabacteroides goldsteinii</name>
    <dbReference type="NCBI Taxonomy" id="328812"/>
    <lineage>
        <taxon>Bacteria</taxon>
        <taxon>Pseudomonadati</taxon>
        <taxon>Bacteroidota</taxon>
        <taxon>Bacteroidia</taxon>
        <taxon>Bacteroidales</taxon>
        <taxon>Tannerellaceae</taxon>
        <taxon>Parabacteroides</taxon>
    </lineage>
</organism>
<dbReference type="Gene3D" id="3.40.50.300">
    <property type="entry name" value="P-loop containing nucleotide triphosphate hydrolases"/>
    <property type="match status" value="1"/>
</dbReference>
<comment type="caution">
    <text evidence="1">The sequence shown here is derived from an EMBL/GenBank/DDBJ whole genome shotgun (WGS) entry which is preliminary data.</text>
</comment>
<name>A0A6G1ZBM6_9BACT</name>
<gene>
    <name evidence="1" type="ORF">GKE01_07515</name>
</gene>
<evidence type="ECO:0000313" key="1">
    <source>
        <dbReference type="EMBL" id="MRY11319.1"/>
    </source>
</evidence>
<dbReference type="EMBL" id="WKLP01000008">
    <property type="protein sequence ID" value="MRY11319.1"/>
    <property type="molecule type" value="Genomic_DNA"/>
</dbReference>
<dbReference type="InterPro" id="IPR027417">
    <property type="entry name" value="P-loop_NTPase"/>
</dbReference>
<dbReference type="RefSeq" id="WP_044214824.1">
    <property type="nucleotide sequence ID" value="NZ_AP031410.1"/>
</dbReference>